<sequence>MSVDGSLIEKESPPQYVTQRGVVSSTEIQELRAEFRAIVTSMEKWFTRQDEKISKVIDDFNDMKASIKFISDGYEDIKTKTEAVSQRCNAEVGNLPEKRGENLVAFLENIADLVKMSISQQDIVAIHRVRQANSGSSHPKNVVVKFSSRILRDSFLAAVRIRKGITTEQLGISGWPGRRRSSIAFGSSGLSMIPYSPGSMRSQRCSPCAPRRIWGSSQCRISDAPLRA</sequence>
<proteinExistence type="predicted"/>
<organism evidence="1 2">
    <name type="scientific">Operophtera brumata</name>
    <name type="common">Winter moth</name>
    <name type="synonym">Phalaena brumata</name>
    <dbReference type="NCBI Taxonomy" id="104452"/>
    <lineage>
        <taxon>Eukaryota</taxon>
        <taxon>Metazoa</taxon>
        <taxon>Ecdysozoa</taxon>
        <taxon>Arthropoda</taxon>
        <taxon>Hexapoda</taxon>
        <taxon>Insecta</taxon>
        <taxon>Pterygota</taxon>
        <taxon>Neoptera</taxon>
        <taxon>Endopterygota</taxon>
        <taxon>Lepidoptera</taxon>
        <taxon>Glossata</taxon>
        <taxon>Ditrysia</taxon>
        <taxon>Geometroidea</taxon>
        <taxon>Geometridae</taxon>
        <taxon>Larentiinae</taxon>
        <taxon>Operophtera</taxon>
    </lineage>
</organism>
<dbReference type="Gene3D" id="3.30.70.1820">
    <property type="entry name" value="L1 transposable element, RRM domain"/>
    <property type="match status" value="1"/>
</dbReference>
<reference evidence="1 2" key="1">
    <citation type="journal article" date="2015" name="Genome Biol. Evol.">
        <title>The genome of winter moth (Operophtera brumata) provides a genomic perspective on sexual dimorphism and phenology.</title>
        <authorList>
            <person name="Derks M.F."/>
            <person name="Smit S."/>
            <person name="Salis L."/>
            <person name="Schijlen E."/>
            <person name="Bossers A."/>
            <person name="Mateman C."/>
            <person name="Pijl A.S."/>
            <person name="de Ridder D."/>
            <person name="Groenen M.A."/>
            <person name="Visser M.E."/>
            <person name="Megens H.J."/>
        </authorList>
    </citation>
    <scope>NUCLEOTIDE SEQUENCE [LARGE SCALE GENOMIC DNA]</scope>
    <source>
        <strain evidence="1">WM2013NL</strain>
        <tissue evidence="1">Head and thorax</tissue>
    </source>
</reference>
<name>A0A0L7L9P7_OPEBR</name>
<dbReference type="EMBL" id="JTDY01002069">
    <property type="protein sequence ID" value="KOB72187.1"/>
    <property type="molecule type" value="Genomic_DNA"/>
</dbReference>
<keyword evidence="2" id="KW-1185">Reference proteome</keyword>
<comment type="caution">
    <text evidence="1">The sequence shown here is derived from an EMBL/GenBank/DDBJ whole genome shotgun (WGS) entry which is preliminary data.</text>
</comment>
<accession>A0A0L7L9P7</accession>
<dbReference type="AlphaFoldDB" id="A0A0L7L9P7"/>
<evidence type="ECO:0000313" key="2">
    <source>
        <dbReference type="Proteomes" id="UP000037510"/>
    </source>
</evidence>
<protein>
    <submittedName>
        <fullName evidence="1">Zinc finger DNA binding protein</fullName>
    </submittedName>
</protein>
<evidence type="ECO:0000313" key="1">
    <source>
        <dbReference type="EMBL" id="KOB72187.1"/>
    </source>
</evidence>
<feature type="non-terminal residue" evidence="1">
    <location>
        <position position="228"/>
    </location>
</feature>
<dbReference type="Proteomes" id="UP000037510">
    <property type="component" value="Unassembled WGS sequence"/>
</dbReference>
<gene>
    <name evidence="1" type="ORF">OBRU01_13577</name>
</gene>